<dbReference type="Gene3D" id="2.150.10.10">
    <property type="entry name" value="Serralysin-like metalloprotease, C-terminal"/>
    <property type="match status" value="1"/>
</dbReference>
<dbReference type="PROSITE" id="PS00330">
    <property type="entry name" value="HEMOLYSIN_CALCIUM"/>
    <property type="match status" value="1"/>
</dbReference>
<proteinExistence type="predicted"/>
<dbReference type="InterPro" id="IPR011049">
    <property type="entry name" value="Serralysin-like_metalloprot_C"/>
</dbReference>
<protein>
    <submittedName>
        <fullName evidence="5">Calcium-binding protein</fullName>
    </submittedName>
</protein>
<dbReference type="InterPro" id="IPR013431">
    <property type="entry name" value="Delta_60_rpt"/>
</dbReference>
<dbReference type="PANTHER" id="PTHR38340:SF1">
    <property type="entry name" value="S-LAYER PROTEIN"/>
    <property type="match status" value="1"/>
</dbReference>
<evidence type="ECO:0000256" key="1">
    <source>
        <dbReference type="ARBA" id="ARBA00004613"/>
    </source>
</evidence>
<evidence type="ECO:0000259" key="4">
    <source>
        <dbReference type="Pfam" id="PF01345"/>
    </source>
</evidence>
<keyword evidence="2" id="KW-0964">Secreted</keyword>
<dbReference type="EMBL" id="CP163435">
    <property type="protein sequence ID" value="XDQ31275.1"/>
    <property type="molecule type" value="Genomic_DNA"/>
</dbReference>
<dbReference type="AlphaFoldDB" id="A0AB39PJP6"/>
<dbReference type="GO" id="GO:0005975">
    <property type="term" value="P:carbohydrate metabolic process"/>
    <property type="evidence" value="ECO:0007669"/>
    <property type="project" value="UniProtKB-ARBA"/>
</dbReference>
<dbReference type="Pfam" id="PF17164">
    <property type="entry name" value="DUF5122"/>
    <property type="match status" value="7"/>
</dbReference>
<dbReference type="NCBIfam" id="TIGR02608">
    <property type="entry name" value="delta_60_rpt"/>
    <property type="match status" value="7"/>
</dbReference>
<dbReference type="InterPro" id="IPR006311">
    <property type="entry name" value="TAT_signal"/>
</dbReference>
<dbReference type="SUPFAM" id="SSF63829">
    <property type="entry name" value="Calcium-dependent phosphotriesterase"/>
    <property type="match status" value="1"/>
</dbReference>
<dbReference type="GO" id="GO:0005509">
    <property type="term" value="F:calcium ion binding"/>
    <property type="evidence" value="ECO:0007669"/>
    <property type="project" value="InterPro"/>
</dbReference>
<dbReference type="Gene3D" id="2.80.10.50">
    <property type="match status" value="3"/>
</dbReference>
<dbReference type="RefSeq" id="WP_369242027.1">
    <property type="nucleotide sequence ID" value="NZ_CP163435.1"/>
</dbReference>
<reference evidence="5" key="1">
    <citation type="submission" date="2024-07" db="EMBL/GenBank/DDBJ databases">
        <authorList>
            <person name="Yu S.T."/>
        </authorList>
    </citation>
    <scope>NUCLEOTIDE SEQUENCE</scope>
    <source>
        <strain evidence="5">R21</strain>
    </source>
</reference>
<evidence type="ECO:0000256" key="3">
    <source>
        <dbReference type="SAM" id="MobiDB-lite"/>
    </source>
</evidence>
<organism evidence="5">
    <name type="scientific">Streptomyces sp. R21</name>
    <dbReference type="NCBI Taxonomy" id="3238627"/>
    <lineage>
        <taxon>Bacteria</taxon>
        <taxon>Bacillati</taxon>
        <taxon>Actinomycetota</taxon>
        <taxon>Actinomycetes</taxon>
        <taxon>Kitasatosporales</taxon>
        <taxon>Streptomycetaceae</taxon>
        <taxon>Streptomyces</taxon>
    </lineage>
</organism>
<dbReference type="SUPFAM" id="SSF51120">
    <property type="entry name" value="beta-Roll"/>
    <property type="match status" value="1"/>
</dbReference>
<comment type="subcellular location">
    <subcellularLocation>
        <location evidence="1">Secreted</location>
    </subcellularLocation>
</comment>
<dbReference type="GO" id="GO:0005576">
    <property type="term" value="C:extracellular region"/>
    <property type="evidence" value="ECO:0007669"/>
    <property type="project" value="UniProtKB-SubCell"/>
</dbReference>
<dbReference type="InterPro" id="IPR018511">
    <property type="entry name" value="Hemolysin-typ_Ca-bd_CS"/>
</dbReference>
<dbReference type="PANTHER" id="PTHR38340">
    <property type="entry name" value="S-LAYER PROTEIN"/>
    <property type="match status" value="1"/>
</dbReference>
<dbReference type="Gene3D" id="2.60.40.10">
    <property type="entry name" value="Immunoglobulins"/>
    <property type="match status" value="1"/>
</dbReference>
<gene>
    <name evidence="5" type="ORF">AB5J56_44140</name>
</gene>
<dbReference type="PRINTS" id="PR00313">
    <property type="entry name" value="CABNDNGRPT"/>
</dbReference>
<dbReference type="InterPro" id="IPR050557">
    <property type="entry name" value="RTX_toxin/Mannuronan_C5-epim"/>
</dbReference>
<sequence length="678" mass="67998">MLTAHVRPTRRRHSEPRRSFLARAGTVAATVLALVVTLPGIAAAAPGDLDPTFSGDGKVLTRLADDDQANDVAVQSDGKIVSVGSSADYSAVESRFALTRHNPDGTPDTSFGDGGTVTTAVNNMDPDLQWSEAHAVALQSDGKIVVAGSSWRGSENCCWFTVARYNTDGTLDSSFGGDGRVFTDFGSPDEAQDVAVQPDGKIVAAGTTGGSVAVARYNADGSPDTSFGGGDGQVSNDPAPDLPEEGGDGRTLALQPDGKIVVGGEVGTTRFDFVLLRYTANGTLDTSFSGDGIERTDFGAYESVEALAVQSDGRIVAAGASDGRVALARYTTSGALDPSFDGDGKVLNSNSGAADMRLQPADGRIVVVGGNGDFQVQRYNSDGSPDSGFGTAGAATADFGGSDAAGGVALQPDGKIVAAGRGGPDSGFALARFQGGGSTPPPPVGVDLSVTKSGPTTVSIGDRPSYTVRVTNTSTTTAATNVSLSDTISGVAASVVSATTTSGTCTNTATGASCSLGTLAPGATATVTVAAEPRATGTLTNRAAVTATPSDPNAGNNAATATTTVNNARGCTRIGTSGNDTITGTYNNDVICALGGDDTVDASYGNDTVHGGYGNDRLDGGYGNDTLNGGPGNDNLIGNYGTDNLNTVDNVSGNDTANGGYNTDTCTTDSGDIRISCP</sequence>
<dbReference type="InterPro" id="IPR001434">
    <property type="entry name" value="OmcB-like_DUF11"/>
</dbReference>
<dbReference type="PROSITE" id="PS51318">
    <property type="entry name" value="TAT"/>
    <property type="match status" value="1"/>
</dbReference>
<dbReference type="InterPro" id="IPR001343">
    <property type="entry name" value="Hemolysn_Ca-bd"/>
</dbReference>
<evidence type="ECO:0000256" key="2">
    <source>
        <dbReference type="ARBA" id="ARBA00022525"/>
    </source>
</evidence>
<dbReference type="Pfam" id="PF01345">
    <property type="entry name" value="DUF11"/>
    <property type="match status" value="1"/>
</dbReference>
<accession>A0AB39PJP6</accession>
<evidence type="ECO:0000313" key="5">
    <source>
        <dbReference type="EMBL" id="XDQ31275.1"/>
    </source>
</evidence>
<dbReference type="InterPro" id="IPR013783">
    <property type="entry name" value="Ig-like_fold"/>
</dbReference>
<feature type="domain" description="DUF11" evidence="4">
    <location>
        <begin position="447"/>
        <end position="562"/>
    </location>
</feature>
<dbReference type="SUPFAM" id="SSF75011">
    <property type="entry name" value="3-carboxy-cis,cis-mucoante lactonizing enzyme"/>
    <property type="match status" value="1"/>
</dbReference>
<feature type="region of interest" description="Disordered" evidence="3">
    <location>
        <begin position="216"/>
        <end position="249"/>
    </location>
</feature>
<name>A0AB39PJP6_9ACTN</name>
<dbReference type="Pfam" id="PF00353">
    <property type="entry name" value="HemolysinCabind"/>
    <property type="match status" value="1"/>
</dbReference>